<keyword evidence="4" id="KW-1185">Reference proteome</keyword>
<gene>
    <name evidence="3" type="ORF">MRATA1EN1_LOCUS27470</name>
</gene>
<evidence type="ECO:0000313" key="3">
    <source>
        <dbReference type="EMBL" id="CAI9178508.1"/>
    </source>
</evidence>
<dbReference type="PANTHER" id="PTHR23093">
    <property type="entry name" value="SIMILAR TO CHROMOSOME 3 OPEN READING FRAME 20"/>
    <property type="match status" value="1"/>
</dbReference>
<proteinExistence type="predicted"/>
<feature type="region of interest" description="Disordered" evidence="1">
    <location>
        <begin position="1"/>
        <end position="63"/>
    </location>
</feature>
<organism evidence="3 4">
    <name type="scientific">Rangifer tarandus platyrhynchus</name>
    <name type="common">Svalbard reindeer</name>
    <dbReference type="NCBI Taxonomy" id="3082113"/>
    <lineage>
        <taxon>Eukaryota</taxon>
        <taxon>Metazoa</taxon>
        <taxon>Chordata</taxon>
        <taxon>Craniata</taxon>
        <taxon>Vertebrata</taxon>
        <taxon>Euteleostomi</taxon>
        <taxon>Mammalia</taxon>
        <taxon>Eutheria</taxon>
        <taxon>Laurasiatheria</taxon>
        <taxon>Artiodactyla</taxon>
        <taxon>Ruminantia</taxon>
        <taxon>Pecora</taxon>
        <taxon>Cervidae</taxon>
        <taxon>Odocoileinae</taxon>
        <taxon>Rangifer</taxon>
    </lineage>
</organism>
<dbReference type="EMBL" id="OX459944">
    <property type="protein sequence ID" value="CAI9178508.1"/>
    <property type="molecule type" value="Genomic_DNA"/>
</dbReference>
<name>A0ABN8ZX19_RANTA</name>
<dbReference type="Proteomes" id="UP001176941">
    <property type="component" value="Chromosome 8"/>
</dbReference>
<feature type="domain" description="FAM194 C-terminal" evidence="2">
    <location>
        <begin position="357"/>
        <end position="557"/>
    </location>
</feature>
<protein>
    <recommendedName>
        <fullName evidence="2">FAM194 C-terminal domain-containing protein</fullName>
    </recommendedName>
</protein>
<dbReference type="InterPro" id="IPR029281">
    <property type="entry name" value="FAM194_C"/>
</dbReference>
<feature type="region of interest" description="Disordered" evidence="1">
    <location>
        <begin position="669"/>
        <end position="698"/>
    </location>
</feature>
<evidence type="ECO:0000313" key="4">
    <source>
        <dbReference type="Proteomes" id="UP001176941"/>
    </source>
</evidence>
<dbReference type="PANTHER" id="PTHR23093:SF17">
    <property type="entry name" value="GLUTAMATE-RICH PROTEIN 6B"/>
    <property type="match status" value="1"/>
</dbReference>
<evidence type="ECO:0000256" key="1">
    <source>
        <dbReference type="SAM" id="MobiDB-lite"/>
    </source>
</evidence>
<reference evidence="3" key="1">
    <citation type="submission" date="2023-04" db="EMBL/GenBank/DDBJ databases">
        <authorList>
            <consortium name="ELIXIR-Norway"/>
        </authorList>
    </citation>
    <scope>NUCLEOTIDE SEQUENCE [LARGE SCALE GENOMIC DNA]</scope>
</reference>
<evidence type="ECO:0000259" key="2">
    <source>
        <dbReference type="Pfam" id="PF14977"/>
    </source>
</evidence>
<sequence length="698" mass="80160">MPPSMSAENLEPSGTPPPHPSTTFHHDTQTFSSMEEGTKGDEQSLTEGLSLPEEDETPEKDQYLEREANYLKGNEYQFEQDYLKGHENLQKKELLEGKIYLYEKFLEADLKAHSSQTLPGLKASSRPLLEDTMPSTSFVKHKGEFPTSQDQSTQTDWIYESKTVVSISRSLGEEESTTTLATFKSESQAFVPTEEPQMAGKATEFDYKESFWDRVLKDPIGTLEDDEVFEDEVSATSYQSVFRTVLKEMAVRNELEEDITIPLTGHLEGETRRKLGILLKKNFENYKKTILWIMRKRETLYTQRTAESTFTFHLCNIPLQDEEEEMEPEKHRRVARRTKMLELDMDWINSKIKVLQGDGKIILYPDEIIFQILFPDGSGQIYYPSGHLAMLILSIKESKFTYIILEDSAKTCIRALINNSGHATFHDENGDIWLSLSQNLGYYFARDEYQKAWNWWDLSLHVHAPPVQPISLKINRYVEVQIKSQDKIIFHFTHREKHVCLNLGTKFKYITLEVLSEMKKKPILEMEVSPTARKIHVLLGKMSGILRLLTIPDLESFIRCVKLLPTSRHRLPARGTAAVNVPDMKVLAFQRTTEMEGNVQKVGNPRIMRATCYSLGFLPPHCASLKTPNWYLPLTNTAYCTVRFSLKTRKRPPQGGCSPRLLPNALYRSHSQSTDSGTLHEALYPETTSHQTCRKRIP</sequence>
<accession>A0ABN8ZX19</accession>
<dbReference type="Pfam" id="PF14977">
    <property type="entry name" value="FAM194"/>
    <property type="match status" value="1"/>
</dbReference>